<evidence type="ECO:0000256" key="10">
    <source>
        <dbReference type="ARBA" id="ARBA00023186"/>
    </source>
</evidence>
<evidence type="ECO:0000256" key="4">
    <source>
        <dbReference type="ARBA" id="ARBA00022448"/>
    </source>
</evidence>
<feature type="domain" description="Membrane insertase YidC N-terminal" evidence="15">
    <location>
        <begin position="72"/>
        <end position="344"/>
    </location>
</feature>
<keyword evidence="4" id="KW-0813">Transport</keyword>
<dbReference type="InterPro" id="IPR047196">
    <property type="entry name" value="YidC_ALB_C"/>
</dbReference>
<gene>
    <name evidence="16" type="primary">yidC_9</name>
    <name evidence="16" type="ORF">GALL_249820</name>
</gene>
<evidence type="ECO:0000256" key="7">
    <source>
        <dbReference type="ARBA" id="ARBA00022927"/>
    </source>
</evidence>
<dbReference type="InterPro" id="IPR028053">
    <property type="entry name" value="Membr_insert_YidC_N"/>
</dbReference>
<evidence type="ECO:0000256" key="13">
    <source>
        <dbReference type="SAM" id="Phobius"/>
    </source>
</evidence>
<feature type="domain" description="Membrane insertase YidC/Oxa/ALB C-terminal" evidence="14">
    <location>
        <begin position="355"/>
        <end position="533"/>
    </location>
</feature>
<name>A0A1J5RCM3_9ZZZZ</name>
<dbReference type="GO" id="GO:0005886">
    <property type="term" value="C:plasma membrane"/>
    <property type="evidence" value="ECO:0007669"/>
    <property type="project" value="UniProtKB-SubCell"/>
</dbReference>
<evidence type="ECO:0000259" key="15">
    <source>
        <dbReference type="Pfam" id="PF14849"/>
    </source>
</evidence>
<evidence type="ECO:0000256" key="6">
    <source>
        <dbReference type="ARBA" id="ARBA00022692"/>
    </source>
</evidence>
<dbReference type="CDD" id="cd20070">
    <property type="entry name" value="5TM_YidC_Alb3"/>
    <property type="match status" value="1"/>
</dbReference>
<feature type="transmembrane region" description="Helical" evidence="13">
    <location>
        <begin position="355"/>
        <end position="376"/>
    </location>
</feature>
<keyword evidence="9 13" id="KW-0472">Membrane</keyword>
<evidence type="ECO:0000259" key="14">
    <source>
        <dbReference type="Pfam" id="PF02096"/>
    </source>
</evidence>
<dbReference type="PANTHER" id="PTHR12428">
    <property type="entry name" value="OXA1"/>
    <property type="match status" value="1"/>
</dbReference>
<evidence type="ECO:0000256" key="1">
    <source>
        <dbReference type="ARBA" id="ARBA00004429"/>
    </source>
</evidence>
<dbReference type="Pfam" id="PF14849">
    <property type="entry name" value="YidC_periplas"/>
    <property type="match status" value="1"/>
</dbReference>
<reference evidence="16" key="1">
    <citation type="submission" date="2016-10" db="EMBL/GenBank/DDBJ databases">
        <title>Sequence of Gallionella enrichment culture.</title>
        <authorList>
            <person name="Poehlein A."/>
            <person name="Muehling M."/>
            <person name="Daniel R."/>
        </authorList>
    </citation>
    <scope>NUCLEOTIDE SEQUENCE</scope>
</reference>
<evidence type="ECO:0000256" key="11">
    <source>
        <dbReference type="ARBA" id="ARBA00033245"/>
    </source>
</evidence>
<keyword evidence="7" id="KW-0653">Protein transport</keyword>
<dbReference type="GO" id="GO:0015031">
    <property type="term" value="P:protein transport"/>
    <property type="evidence" value="ECO:0007669"/>
    <property type="project" value="UniProtKB-KW"/>
</dbReference>
<dbReference type="Gene3D" id="2.70.98.90">
    <property type="match status" value="1"/>
</dbReference>
<keyword evidence="8 13" id="KW-1133">Transmembrane helix</keyword>
<proteinExistence type="inferred from homology"/>
<evidence type="ECO:0000256" key="5">
    <source>
        <dbReference type="ARBA" id="ARBA00022475"/>
    </source>
</evidence>
<evidence type="ECO:0000256" key="2">
    <source>
        <dbReference type="ARBA" id="ARBA00010527"/>
    </source>
</evidence>
<organism evidence="16">
    <name type="scientific">mine drainage metagenome</name>
    <dbReference type="NCBI Taxonomy" id="410659"/>
    <lineage>
        <taxon>unclassified sequences</taxon>
        <taxon>metagenomes</taxon>
        <taxon>ecological metagenomes</taxon>
    </lineage>
</organism>
<dbReference type="NCBIfam" id="NF002352">
    <property type="entry name" value="PRK01318.1-3"/>
    <property type="match status" value="1"/>
</dbReference>
<accession>A0A1J5RCM3</accession>
<dbReference type="AlphaFoldDB" id="A0A1J5RCM3"/>
<dbReference type="InterPro" id="IPR019998">
    <property type="entry name" value="Membr_insert_YidC"/>
</dbReference>
<keyword evidence="5" id="KW-1003">Cell membrane</keyword>
<comment type="similarity">
    <text evidence="2">Belongs to the OXA1/ALB3/YidC family. Type 1 subfamily.</text>
</comment>
<evidence type="ECO:0000313" key="16">
    <source>
        <dbReference type="EMBL" id="OIQ93082.1"/>
    </source>
</evidence>
<dbReference type="InterPro" id="IPR028055">
    <property type="entry name" value="YidC/Oxa/ALB_C"/>
</dbReference>
<dbReference type="NCBIfam" id="TIGR03592">
    <property type="entry name" value="yidC_oxa1_cterm"/>
    <property type="match status" value="1"/>
</dbReference>
<comment type="subcellular location">
    <subcellularLocation>
        <location evidence="1">Cell inner membrane</location>
        <topology evidence="1">Multi-pass membrane protein</topology>
    </subcellularLocation>
</comment>
<feature type="transmembrane region" description="Helical" evidence="13">
    <location>
        <begin position="424"/>
        <end position="445"/>
    </location>
</feature>
<dbReference type="InterPro" id="IPR038221">
    <property type="entry name" value="YidC_periplasmic_sf"/>
</dbReference>
<feature type="transmembrane region" description="Helical" evidence="13">
    <location>
        <begin position="494"/>
        <end position="519"/>
    </location>
</feature>
<keyword evidence="6 13" id="KW-0812">Transmembrane</keyword>
<comment type="caution">
    <text evidence="16">The sequence shown here is derived from an EMBL/GenBank/DDBJ whole genome shotgun (WGS) entry which is preliminary data.</text>
</comment>
<dbReference type="NCBIfam" id="TIGR03593">
    <property type="entry name" value="yidC_nterm"/>
    <property type="match status" value="1"/>
</dbReference>
<protein>
    <recommendedName>
        <fullName evidence="3">Membrane protein insertase YidC</fullName>
    </recommendedName>
    <alternativeName>
        <fullName evidence="12">Foldase YidC</fullName>
    </alternativeName>
    <alternativeName>
        <fullName evidence="11">Membrane integrase YidC</fullName>
    </alternativeName>
</protein>
<dbReference type="PANTHER" id="PTHR12428:SF65">
    <property type="entry name" value="CYTOCHROME C OXIDASE ASSEMBLY PROTEIN COX18, MITOCHONDRIAL"/>
    <property type="match status" value="1"/>
</dbReference>
<dbReference type="GO" id="GO:0051205">
    <property type="term" value="P:protein insertion into membrane"/>
    <property type="evidence" value="ECO:0007669"/>
    <property type="project" value="TreeGrafter"/>
</dbReference>
<evidence type="ECO:0000256" key="12">
    <source>
        <dbReference type="ARBA" id="ARBA00033342"/>
    </source>
</evidence>
<dbReference type="PRINTS" id="PR00701">
    <property type="entry name" value="60KDINNERMP"/>
</dbReference>
<dbReference type="Pfam" id="PF02096">
    <property type="entry name" value="60KD_IMP"/>
    <property type="match status" value="1"/>
</dbReference>
<dbReference type="PRINTS" id="PR01900">
    <property type="entry name" value="YIDCPROTEIN"/>
</dbReference>
<sequence length="545" mass="60576">MDMRRLFLFLIFSFSLVLLWSAWTRQNQPVAPVAEAVSPKDSSVPAEMVKPAEHAVVSTSVEAQKQPTGKQIVVTTDIFMVEINTVGGNIQRLDLLKHKDSNDQTKPLTLLQQKGEHLYVAQSGLLGKGLPTHNADFSSEGEEFHLADGKDTLEVRLTALNTGDASVTKVYTFHRGSYLVEVSYEITNHGTTILAPSAYFQLVRDSEAISGSSKFVPTFTGPAVYTEQDKFKKIQFSDIDKNKVKLPANPDNGWIGMLQHYFVSAWLPAPKGPREFYTKKLNVNEYSAGVILPVASIEPGQTGRISATLYAGPAQTKLDEIAPGLGLTVDYGWLTIFSTPLFWLMSHINNWVHNWGVSIILLTVLIKLAFFPLSAASYRSMAKMRLVAPKLEKIKQQYSDDRDKLNHAMMDLYKTEKINPLGGCLPMVIQIPVFIALYWAILSSVELRHAPFFGWITDLSATDPYYVLPLIMGISMLVQSKLNPLPPDPMQAKLMQIMPIVFSVVFFFFPAGLVLYSVVNNILSIAQQWYITRGQAAARKGAAKA</sequence>
<dbReference type="EMBL" id="MLJW01000215">
    <property type="protein sequence ID" value="OIQ93082.1"/>
    <property type="molecule type" value="Genomic_DNA"/>
</dbReference>
<dbReference type="GO" id="GO:0032977">
    <property type="term" value="F:membrane insertase activity"/>
    <property type="evidence" value="ECO:0007669"/>
    <property type="project" value="InterPro"/>
</dbReference>
<dbReference type="HAMAP" id="MF_01810">
    <property type="entry name" value="YidC_type1"/>
    <property type="match status" value="1"/>
</dbReference>
<evidence type="ECO:0000256" key="3">
    <source>
        <dbReference type="ARBA" id="ARBA00015325"/>
    </source>
</evidence>
<dbReference type="CDD" id="cd19961">
    <property type="entry name" value="EcYidC-like_peri"/>
    <property type="match status" value="1"/>
</dbReference>
<dbReference type="InterPro" id="IPR001708">
    <property type="entry name" value="YidC/ALB3/OXA1/COX18"/>
</dbReference>
<evidence type="ECO:0000256" key="9">
    <source>
        <dbReference type="ARBA" id="ARBA00023136"/>
    </source>
</evidence>
<evidence type="ECO:0000256" key="8">
    <source>
        <dbReference type="ARBA" id="ARBA00022989"/>
    </source>
</evidence>
<dbReference type="NCBIfam" id="NF002353">
    <property type="entry name" value="PRK01318.1-4"/>
    <property type="match status" value="1"/>
</dbReference>
<keyword evidence="10" id="KW-0143">Chaperone</keyword>